<feature type="domain" description="NADH:quinone oxidoreductase/Mrp antiporter transmembrane" evidence="7">
    <location>
        <begin position="143"/>
        <end position="429"/>
    </location>
</feature>
<gene>
    <name evidence="5" type="primary">nuoN</name>
    <name evidence="8" type="ORF">HUW48_20840</name>
</gene>
<accession>A0A7L7LBW6</accession>
<dbReference type="EMBL" id="CP055153">
    <property type="protein sequence ID" value="QMU30326.1"/>
    <property type="molecule type" value="Genomic_DNA"/>
</dbReference>
<keyword evidence="5" id="KW-1003">Cell membrane</keyword>
<comment type="subunit">
    <text evidence="5">NDH-1 is composed of 14 different subunits. Subunits NuoA, H, J, K, L, M, N constitute the membrane sector of the complex.</text>
</comment>
<comment type="subcellular location">
    <subcellularLocation>
        <location evidence="5">Cell membrane</location>
        <topology evidence="5">Multi-pass membrane protein</topology>
    </subcellularLocation>
    <subcellularLocation>
        <location evidence="1">Endomembrane system</location>
        <topology evidence="1">Multi-pass membrane protein</topology>
    </subcellularLocation>
    <subcellularLocation>
        <location evidence="6">Membrane</location>
        <topology evidence="6">Multi-pass membrane protein</topology>
    </subcellularLocation>
</comment>
<dbReference type="PANTHER" id="PTHR22773">
    <property type="entry name" value="NADH DEHYDROGENASE"/>
    <property type="match status" value="1"/>
</dbReference>
<dbReference type="GO" id="GO:0048038">
    <property type="term" value="F:quinone binding"/>
    <property type="evidence" value="ECO:0007669"/>
    <property type="project" value="UniProtKB-KW"/>
</dbReference>
<feature type="transmembrane region" description="Helical" evidence="5">
    <location>
        <begin position="258"/>
        <end position="279"/>
    </location>
</feature>
<keyword evidence="4 5" id="KW-0472">Membrane</keyword>
<feature type="transmembrane region" description="Helical" evidence="5">
    <location>
        <begin position="349"/>
        <end position="368"/>
    </location>
</feature>
<evidence type="ECO:0000313" key="9">
    <source>
        <dbReference type="Proteomes" id="UP000514509"/>
    </source>
</evidence>
<evidence type="ECO:0000256" key="2">
    <source>
        <dbReference type="ARBA" id="ARBA00022692"/>
    </source>
</evidence>
<evidence type="ECO:0000256" key="4">
    <source>
        <dbReference type="ARBA" id="ARBA00023136"/>
    </source>
</evidence>
<feature type="transmembrane region" description="Helical" evidence="5">
    <location>
        <begin position="93"/>
        <end position="113"/>
    </location>
</feature>
<name>A0A7L7LBW6_9BACT</name>
<dbReference type="GO" id="GO:0050136">
    <property type="term" value="F:NADH dehydrogenase (quinone) (non-electrogenic) activity"/>
    <property type="evidence" value="ECO:0007669"/>
    <property type="project" value="UniProtKB-UniRule"/>
</dbReference>
<feature type="transmembrane region" description="Helical" evidence="5">
    <location>
        <begin position="20"/>
        <end position="41"/>
    </location>
</feature>
<dbReference type="GO" id="GO:0005886">
    <property type="term" value="C:plasma membrane"/>
    <property type="evidence" value="ECO:0007669"/>
    <property type="project" value="UniProtKB-SubCell"/>
</dbReference>
<dbReference type="GO" id="GO:0008137">
    <property type="term" value="F:NADH dehydrogenase (ubiquinone) activity"/>
    <property type="evidence" value="ECO:0007669"/>
    <property type="project" value="InterPro"/>
</dbReference>
<keyword evidence="2 5" id="KW-0812">Transmembrane</keyword>
<dbReference type="HAMAP" id="MF_00445">
    <property type="entry name" value="NDH1_NuoN_1"/>
    <property type="match status" value="1"/>
</dbReference>
<proteinExistence type="inferred from homology"/>
<feature type="transmembrane region" description="Helical" evidence="5">
    <location>
        <begin position="219"/>
        <end position="237"/>
    </location>
</feature>
<feature type="transmembrane region" description="Helical" evidence="5">
    <location>
        <begin position="291"/>
        <end position="316"/>
    </location>
</feature>
<evidence type="ECO:0000256" key="6">
    <source>
        <dbReference type="RuleBase" id="RU000320"/>
    </source>
</evidence>
<protein>
    <recommendedName>
        <fullName evidence="5">NADH-quinone oxidoreductase subunit N</fullName>
        <ecNumber evidence="5">7.1.1.-</ecNumber>
    </recommendedName>
    <alternativeName>
        <fullName evidence="5">NADH dehydrogenase I subunit N</fullName>
    </alternativeName>
    <alternativeName>
        <fullName evidence="5">NDH-1 subunit N</fullName>
    </alternativeName>
</protein>
<reference evidence="8 9" key="1">
    <citation type="submission" date="2020-06" db="EMBL/GenBank/DDBJ databases">
        <authorList>
            <person name="Hwang Y.J."/>
        </authorList>
    </citation>
    <scope>NUCLEOTIDE SEQUENCE [LARGE SCALE GENOMIC DNA]</scope>
    <source>
        <strain evidence="8 9">KUDC8001</strain>
    </source>
</reference>
<dbReference type="InterPro" id="IPR010096">
    <property type="entry name" value="NADH-Q_OxRdtase_suN/2"/>
</dbReference>
<feature type="transmembrane region" description="Helical" evidence="5">
    <location>
        <begin position="147"/>
        <end position="168"/>
    </location>
</feature>
<keyword evidence="5" id="KW-0874">Quinone</keyword>
<keyword evidence="3 5" id="KW-1133">Transmembrane helix</keyword>
<feature type="transmembrane region" description="Helical" evidence="5">
    <location>
        <begin position="180"/>
        <end position="199"/>
    </location>
</feature>
<dbReference type="AlphaFoldDB" id="A0A7L7LBW6"/>
<evidence type="ECO:0000313" key="8">
    <source>
        <dbReference type="EMBL" id="QMU30326.1"/>
    </source>
</evidence>
<organism evidence="8 9">
    <name type="scientific">Adhaeribacter radiodurans</name>
    <dbReference type="NCBI Taxonomy" id="2745197"/>
    <lineage>
        <taxon>Bacteria</taxon>
        <taxon>Pseudomonadati</taxon>
        <taxon>Bacteroidota</taxon>
        <taxon>Cytophagia</taxon>
        <taxon>Cytophagales</taxon>
        <taxon>Hymenobacteraceae</taxon>
        <taxon>Adhaeribacter</taxon>
    </lineage>
</organism>
<evidence type="ECO:0000256" key="1">
    <source>
        <dbReference type="ARBA" id="ARBA00004127"/>
    </source>
</evidence>
<feature type="transmembrane region" description="Helical" evidence="5">
    <location>
        <begin position="389"/>
        <end position="414"/>
    </location>
</feature>
<dbReference type="Pfam" id="PF00361">
    <property type="entry name" value="Proton_antipo_M"/>
    <property type="match status" value="1"/>
</dbReference>
<feature type="transmembrane region" description="Helical" evidence="5">
    <location>
        <begin position="475"/>
        <end position="493"/>
    </location>
</feature>
<feature type="transmembrane region" description="Helical" evidence="5">
    <location>
        <begin position="434"/>
        <end position="454"/>
    </location>
</feature>
<feature type="transmembrane region" description="Helical" evidence="5">
    <location>
        <begin position="323"/>
        <end position="343"/>
    </location>
</feature>
<feature type="transmembrane region" description="Helical" evidence="5">
    <location>
        <begin position="53"/>
        <end position="73"/>
    </location>
</feature>
<reference evidence="8 9" key="2">
    <citation type="submission" date="2020-08" db="EMBL/GenBank/DDBJ databases">
        <title>Adhaeribacter dokdonensis sp. nov., isolated from the rhizosphere of Elymus tsukushiensis, a plant native to the Dokdo Islands, Republic of Korea.</title>
        <authorList>
            <person name="Ghim S.Y."/>
        </authorList>
    </citation>
    <scope>NUCLEOTIDE SEQUENCE [LARGE SCALE GENOMIC DNA]</scope>
    <source>
        <strain evidence="8 9">KUDC8001</strain>
    </source>
</reference>
<evidence type="ECO:0000259" key="7">
    <source>
        <dbReference type="Pfam" id="PF00361"/>
    </source>
</evidence>
<keyword evidence="5" id="KW-0813">Transport</keyword>
<comment type="catalytic activity">
    <reaction evidence="5">
        <text>a quinone + NADH + 5 H(+)(in) = a quinol + NAD(+) + 4 H(+)(out)</text>
        <dbReference type="Rhea" id="RHEA:57888"/>
        <dbReference type="ChEBI" id="CHEBI:15378"/>
        <dbReference type="ChEBI" id="CHEBI:24646"/>
        <dbReference type="ChEBI" id="CHEBI:57540"/>
        <dbReference type="ChEBI" id="CHEBI:57945"/>
        <dbReference type="ChEBI" id="CHEBI:132124"/>
    </reaction>
</comment>
<comment type="function">
    <text evidence="5">NDH-1 shuttles electrons from NADH, via FMN and iron-sulfur (Fe-S) centers, to quinones in the respiratory chain. The immediate electron acceptor for the enzyme in this species is believed to be a menaquinone. Couples the redox reaction to proton translocation (for every two electrons transferred, four hydrogen ions are translocated across the cytoplasmic membrane), and thus conserves the redox energy in a proton gradient.</text>
</comment>
<dbReference type="KEGG" id="add:HUW48_20840"/>
<dbReference type="InterPro" id="IPR001750">
    <property type="entry name" value="ND/Mrp_TM"/>
</dbReference>
<dbReference type="EC" id="7.1.1.-" evidence="5"/>
<dbReference type="RefSeq" id="WP_182412774.1">
    <property type="nucleotide sequence ID" value="NZ_CP055153.1"/>
</dbReference>
<keyword evidence="5" id="KW-0520">NAD</keyword>
<dbReference type="Proteomes" id="UP000514509">
    <property type="component" value="Chromosome"/>
</dbReference>
<keyword evidence="5" id="KW-1278">Translocase</keyword>
<dbReference type="GO" id="GO:0012505">
    <property type="term" value="C:endomembrane system"/>
    <property type="evidence" value="ECO:0007669"/>
    <property type="project" value="UniProtKB-SubCell"/>
</dbReference>
<comment type="similarity">
    <text evidence="5">Belongs to the complex I subunit 2 family.</text>
</comment>
<evidence type="ECO:0000256" key="5">
    <source>
        <dbReference type="HAMAP-Rule" id="MF_00445"/>
    </source>
</evidence>
<dbReference type="GO" id="GO:0042773">
    <property type="term" value="P:ATP synthesis coupled electron transport"/>
    <property type="evidence" value="ECO:0007669"/>
    <property type="project" value="InterPro"/>
</dbReference>
<evidence type="ECO:0000256" key="3">
    <source>
        <dbReference type="ARBA" id="ARBA00022989"/>
    </source>
</evidence>
<keyword evidence="9" id="KW-1185">Reference proteome</keyword>
<sequence>MQKSIHSLTTSLEQIQNGLGALLPEILLAVFCLLIVFADLFKADLVKNALPFLALLGLGLVLWVQFSEGIAISRHARSEPFLLGLLIKDGLSMYAGILFSLAAVLTIMLARFYRSFKTHFFGSGEFYAYLLVLVLGLNLMVKSANLLLLFVSIELVSIAGYLLTMIVKENVRSTEAGMKYILYGTMAAGVMLYGMSFLYGFTGSLQFLQPEFWQAVNKVYPAAVTVTMVLTLAGLLFKISAAPFHFWAPDVYENTPTPVVALFSTAPKIAGILVLLRFVEVLKAQKLYQALYFDVLLFVAGIALFTLAIGNFTALWQSKPKRMLAYSSVSHAGFMLAACLSLSDDNLSNLLFYVTILLFTNFGIFLFIQEFEEQLGVFTFSDFSGWGKHYPFLGILAIALLISLTGLPPTAGFTAKLLVFSSVWQTYQTSGNPLMLLLVVAGLLFTGVAFFYYVKIPYFLFFKRNFRREKKVIPVASQVLILVLVMPVVVFFFRTDWLMNVIHLFIK</sequence>
<feature type="transmembrane region" description="Helical" evidence="5">
    <location>
        <begin position="120"/>
        <end position="141"/>
    </location>
</feature>